<organism evidence="1 2">
    <name type="scientific">Paraglaciecola polaris LMG 21857</name>
    <dbReference type="NCBI Taxonomy" id="1129793"/>
    <lineage>
        <taxon>Bacteria</taxon>
        <taxon>Pseudomonadati</taxon>
        <taxon>Pseudomonadota</taxon>
        <taxon>Gammaproteobacteria</taxon>
        <taxon>Alteromonadales</taxon>
        <taxon>Alteromonadaceae</taxon>
        <taxon>Paraglaciecola</taxon>
    </lineage>
</organism>
<evidence type="ECO:0000313" key="1">
    <source>
        <dbReference type="EMBL" id="GAC33981.1"/>
    </source>
</evidence>
<evidence type="ECO:0000313" key="2">
    <source>
        <dbReference type="Proteomes" id="UP000006322"/>
    </source>
</evidence>
<protein>
    <submittedName>
        <fullName evidence="1">Uncharacterized protein</fullName>
    </submittedName>
</protein>
<dbReference type="AlphaFoldDB" id="K6ZD04"/>
<dbReference type="EMBL" id="BAER01000083">
    <property type="protein sequence ID" value="GAC33981.1"/>
    <property type="molecule type" value="Genomic_DNA"/>
</dbReference>
<reference evidence="2" key="1">
    <citation type="journal article" date="2014" name="Environ. Microbiol.">
        <title>Comparative genomics of the marine bacterial genus Glaciecola reveals the high degree of genomic diversity and genomic characteristic for cold adaptation.</title>
        <authorList>
            <person name="Qin Q.L."/>
            <person name="Xie B.B."/>
            <person name="Yu Y."/>
            <person name="Shu Y.L."/>
            <person name="Rong J.C."/>
            <person name="Zhang Y.J."/>
            <person name="Zhao D.L."/>
            <person name="Chen X.L."/>
            <person name="Zhang X.Y."/>
            <person name="Chen B."/>
            <person name="Zhou B.C."/>
            <person name="Zhang Y.Z."/>
        </authorList>
    </citation>
    <scope>NUCLEOTIDE SEQUENCE [LARGE SCALE GENOMIC DNA]</scope>
    <source>
        <strain evidence="2">LMG 21857</strain>
    </source>
</reference>
<dbReference type="STRING" id="1129793.GPLA_3090"/>
<proteinExistence type="predicted"/>
<sequence>MTILFSSFAQAANPVLSSQIAMSFGAHCPTSFYGTVLSNDASACHIFADTLPASLTYHSKVSPNELQAFFRQQIDGPITQGVSQNRILIRLTDNRKIIVISPDGDGSQVDILVNPS</sequence>
<name>K6ZD04_9ALTE</name>
<comment type="caution">
    <text evidence="1">The sequence shown here is derived from an EMBL/GenBank/DDBJ whole genome shotgun (WGS) entry which is preliminary data.</text>
</comment>
<dbReference type="Proteomes" id="UP000006322">
    <property type="component" value="Unassembled WGS sequence"/>
</dbReference>
<accession>K6ZD04</accession>
<keyword evidence="2" id="KW-1185">Reference proteome</keyword>
<gene>
    <name evidence="1" type="ORF">GPLA_3090</name>
</gene>